<name>A0ABU4HLU7_9ACTN</name>
<dbReference type="Pfam" id="PF00581">
    <property type="entry name" value="Rhodanese"/>
    <property type="match status" value="2"/>
</dbReference>
<dbReference type="PANTHER" id="PTHR43031">
    <property type="entry name" value="FAD-DEPENDENT OXIDOREDUCTASE"/>
    <property type="match status" value="1"/>
</dbReference>
<dbReference type="SUPFAM" id="SSF52821">
    <property type="entry name" value="Rhodanese/Cell cycle control phosphatase"/>
    <property type="match status" value="2"/>
</dbReference>
<dbReference type="PANTHER" id="PTHR43031:SF1">
    <property type="entry name" value="PYRIDINE NUCLEOTIDE-DISULPHIDE OXIDOREDUCTASE"/>
    <property type="match status" value="1"/>
</dbReference>
<protein>
    <submittedName>
        <fullName evidence="2">Rhodanese-like domain-containing protein</fullName>
    </submittedName>
</protein>
<dbReference type="PROSITE" id="PS50206">
    <property type="entry name" value="RHODANESE_3"/>
    <property type="match status" value="2"/>
</dbReference>
<dbReference type="Proteomes" id="UP001284601">
    <property type="component" value="Unassembled WGS sequence"/>
</dbReference>
<evidence type="ECO:0000313" key="2">
    <source>
        <dbReference type="EMBL" id="MDW5594273.1"/>
    </source>
</evidence>
<reference evidence="2 3" key="2">
    <citation type="submission" date="2023-10" db="EMBL/GenBank/DDBJ databases">
        <authorList>
            <person name="Han X.F."/>
        </authorList>
    </citation>
    <scope>NUCLEOTIDE SEQUENCE [LARGE SCALE GENOMIC DNA]</scope>
    <source>
        <strain evidence="2 3">KCTC 39840</strain>
    </source>
</reference>
<dbReference type="InterPro" id="IPR050229">
    <property type="entry name" value="GlpE_sulfurtransferase"/>
</dbReference>
<proteinExistence type="predicted"/>
<dbReference type="RefSeq" id="WP_318596544.1">
    <property type="nucleotide sequence ID" value="NZ_JAWSTH010000014.1"/>
</dbReference>
<dbReference type="InterPro" id="IPR036873">
    <property type="entry name" value="Rhodanese-like_dom_sf"/>
</dbReference>
<evidence type="ECO:0000259" key="1">
    <source>
        <dbReference type="PROSITE" id="PS50206"/>
    </source>
</evidence>
<dbReference type="EMBL" id="JAWSTH010000014">
    <property type="protein sequence ID" value="MDW5594273.1"/>
    <property type="molecule type" value="Genomic_DNA"/>
</dbReference>
<feature type="domain" description="Rhodanese" evidence="1">
    <location>
        <begin position="136"/>
        <end position="228"/>
    </location>
</feature>
<organism evidence="2 3">
    <name type="scientific">Conexibacter stalactiti</name>
    <dbReference type="NCBI Taxonomy" id="1940611"/>
    <lineage>
        <taxon>Bacteria</taxon>
        <taxon>Bacillati</taxon>
        <taxon>Actinomycetota</taxon>
        <taxon>Thermoleophilia</taxon>
        <taxon>Solirubrobacterales</taxon>
        <taxon>Conexibacteraceae</taxon>
        <taxon>Conexibacter</taxon>
    </lineage>
</organism>
<dbReference type="SMART" id="SM00450">
    <property type="entry name" value="RHOD"/>
    <property type="match status" value="2"/>
</dbReference>
<evidence type="ECO:0000313" key="3">
    <source>
        <dbReference type="Proteomes" id="UP001284601"/>
    </source>
</evidence>
<gene>
    <name evidence="2" type="ORF">R7226_07995</name>
</gene>
<keyword evidence="3" id="KW-1185">Reference proteome</keyword>
<sequence>MSTTATATVSAAEVRERLRGGGELALLDARELEDHRAGHPFWAAHLPPHALELALRLVPRRATPIVLTEVEPRVRESLARLLDEHGYHDVAELAGGNAGWSAAGGTLHRGLCAPSKALAERVEVPETTVDELAGVHSAAPLVLDVRSVEEYVAGTIPGAVACPGGELVRRAFALLAEQPARAVVVTCAGRTRARYGARTLIEAGLPAPVSALAGGTTAWQAAGHDLERHATRLAPPPAPGSDGERAATAGLTRLAARVAVPVAGAAELSRFAAEARAGERTLFLIDPRWPHDRPGAPDGPGAPHGRAELAGEDGVRAIPGGQLVEAVDEYVGTLGARIVLLDEPPFARALPLARWLAEHDRWELRLATPAAAQAATGGVAVAGGSVVGGGEVAGAARLAVAS</sequence>
<accession>A0ABU4HLU7</accession>
<dbReference type="InterPro" id="IPR001763">
    <property type="entry name" value="Rhodanese-like_dom"/>
</dbReference>
<reference evidence="3" key="1">
    <citation type="submission" date="2023-07" db="EMBL/GenBank/DDBJ databases">
        <title>Conexibacter stalactiti sp. nov., isolated from stalactites in a lava cave and emended description of the genus Conexibacter.</title>
        <authorList>
            <person name="Lee S.D."/>
        </authorList>
    </citation>
    <scope>NUCLEOTIDE SEQUENCE [LARGE SCALE GENOMIC DNA]</scope>
    <source>
        <strain evidence="3">KCTC 39840</strain>
    </source>
</reference>
<dbReference type="Gene3D" id="3.40.250.10">
    <property type="entry name" value="Rhodanese-like domain"/>
    <property type="match status" value="2"/>
</dbReference>
<feature type="domain" description="Rhodanese" evidence="1">
    <location>
        <begin position="20"/>
        <end position="109"/>
    </location>
</feature>
<comment type="caution">
    <text evidence="2">The sequence shown here is derived from an EMBL/GenBank/DDBJ whole genome shotgun (WGS) entry which is preliminary data.</text>
</comment>